<dbReference type="Proteomes" id="UP000648239">
    <property type="component" value="Unassembled WGS sequence"/>
</dbReference>
<keyword evidence="1" id="KW-0677">Repeat</keyword>
<evidence type="ECO:0000256" key="1">
    <source>
        <dbReference type="ARBA" id="ARBA00022737"/>
    </source>
</evidence>
<comment type="caution">
    <text evidence="5">The sequence shown here is derived from an EMBL/GenBank/DDBJ whole genome shotgun (WGS) entry which is preliminary data.</text>
</comment>
<dbReference type="InterPro" id="IPR011990">
    <property type="entry name" value="TPR-like_helical_dom_sf"/>
</dbReference>
<dbReference type="Pfam" id="PF13432">
    <property type="entry name" value="TPR_16"/>
    <property type="match status" value="1"/>
</dbReference>
<accession>A0A8J7CDF5</accession>
<evidence type="ECO:0000256" key="3">
    <source>
        <dbReference type="PROSITE-ProRule" id="PRU00339"/>
    </source>
</evidence>
<dbReference type="InterPro" id="IPR019734">
    <property type="entry name" value="TPR_rpt"/>
</dbReference>
<evidence type="ECO:0000313" key="6">
    <source>
        <dbReference type="Proteomes" id="UP000648239"/>
    </source>
</evidence>
<feature type="repeat" description="TPR" evidence="3">
    <location>
        <begin position="190"/>
        <end position="223"/>
    </location>
</feature>
<sequence length="327" mass="35011">MTQDTKMIIGVAVLVIAGAAGLAALGVLGTRQEPERNQAGERRVVTALPASHKEERPVIQTAVTEVEPFFPEIPRIEPVVPICDALGDTGRIAKGLEHWETGAYGVAAACFGDEAAAGSQRPWVHYMLGLSLWKDGSLDRAAEAMTRAGELDDQSIKTCVNLSRIQNDRGAYDEALVAARQALAIEPDNPKAMFLEGRSLRNQGVRDEALQVLRRSVELDPNNGHALNLLGLTLLEADLETEAVPFLNAAAALLPDVPYIFNNLGMAQERCGNRYEAKVAYCRAVELDGGAGHGALNLARLDPEGIFEPLNAGDDTAEVVEVAEAVN</sequence>
<evidence type="ECO:0000313" key="5">
    <source>
        <dbReference type="EMBL" id="MBD3868697.1"/>
    </source>
</evidence>
<dbReference type="SMART" id="SM00028">
    <property type="entry name" value="TPR"/>
    <property type="match status" value="5"/>
</dbReference>
<keyword evidence="2 3" id="KW-0802">TPR repeat</keyword>
<name>A0A8J7CDF5_9BACT</name>
<proteinExistence type="predicted"/>
<feature type="transmembrane region" description="Helical" evidence="4">
    <location>
        <begin position="7"/>
        <end position="28"/>
    </location>
</feature>
<evidence type="ECO:0000256" key="2">
    <source>
        <dbReference type="ARBA" id="ARBA00022803"/>
    </source>
</evidence>
<protein>
    <submittedName>
        <fullName evidence="5">Tetratricopeptide repeat protein</fullName>
    </submittedName>
</protein>
<dbReference type="PANTHER" id="PTHR44227">
    <property type="match status" value="1"/>
</dbReference>
<keyword evidence="4" id="KW-1133">Transmembrane helix</keyword>
<keyword evidence="4" id="KW-0472">Membrane</keyword>
<dbReference type="Gene3D" id="1.25.40.10">
    <property type="entry name" value="Tetratricopeptide repeat domain"/>
    <property type="match status" value="1"/>
</dbReference>
<dbReference type="InterPro" id="IPR052346">
    <property type="entry name" value="O-mannosyl-transferase_TMTC"/>
</dbReference>
<keyword evidence="4" id="KW-0812">Transmembrane</keyword>
<dbReference type="PROSITE" id="PS50005">
    <property type="entry name" value="TPR"/>
    <property type="match status" value="2"/>
</dbReference>
<dbReference type="EMBL" id="JACXWD010000040">
    <property type="protein sequence ID" value="MBD3868697.1"/>
    <property type="molecule type" value="Genomic_DNA"/>
</dbReference>
<dbReference type="PANTHER" id="PTHR44227:SF3">
    <property type="entry name" value="PROTEIN O-MANNOSYL-TRANSFERASE TMTC4"/>
    <property type="match status" value="1"/>
</dbReference>
<feature type="repeat" description="TPR" evidence="3">
    <location>
        <begin position="156"/>
        <end position="189"/>
    </location>
</feature>
<evidence type="ECO:0000256" key="4">
    <source>
        <dbReference type="SAM" id="Phobius"/>
    </source>
</evidence>
<dbReference type="SUPFAM" id="SSF48452">
    <property type="entry name" value="TPR-like"/>
    <property type="match status" value="1"/>
</dbReference>
<dbReference type="Pfam" id="PF13181">
    <property type="entry name" value="TPR_8"/>
    <property type="match status" value="1"/>
</dbReference>
<organism evidence="5 6">
    <name type="scientific">Candidatus Polarisedimenticola svalbardensis</name>
    <dbReference type="NCBI Taxonomy" id="2886004"/>
    <lineage>
        <taxon>Bacteria</taxon>
        <taxon>Pseudomonadati</taxon>
        <taxon>Acidobacteriota</taxon>
        <taxon>Candidatus Polarisedimenticolia</taxon>
        <taxon>Candidatus Polarisedimenticolales</taxon>
        <taxon>Candidatus Polarisedimenticolaceae</taxon>
        <taxon>Candidatus Polarisedimenticola</taxon>
    </lineage>
</organism>
<gene>
    <name evidence="5" type="ORF">IFK94_11280</name>
</gene>
<reference evidence="5 6" key="1">
    <citation type="submission" date="2020-08" db="EMBL/GenBank/DDBJ databases">
        <title>Acidobacteriota in marine sediments use diverse sulfur dissimilation pathways.</title>
        <authorList>
            <person name="Wasmund K."/>
        </authorList>
    </citation>
    <scope>NUCLEOTIDE SEQUENCE [LARGE SCALE GENOMIC DNA]</scope>
    <source>
        <strain evidence="5">MAG AM4</strain>
    </source>
</reference>
<dbReference type="Pfam" id="PF14559">
    <property type="entry name" value="TPR_19"/>
    <property type="match status" value="1"/>
</dbReference>
<dbReference type="AlphaFoldDB" id="A0A8J7CDF5"/>